<dbReference type="STRING" id="1802397.A3J43_00840"/>
<organism evidence="2 3">
    <name type="scientific">Candidatus Uhrbacteria bacterium RIFCSPHIGHO2_12_FULL_54_23</name>
    <dbReference type="NCBI Taxonomy" id="1802397"/>
    <lineage>
        <taxon>Bacteria</taxon>
        <taxon>Candidatus Uhriibacteriota</taxon>
    </lineage>
</organism>
<evidence type="ECO:0000256" key="1">
    <source>
        <dbReference type="SAM" id="Phobius"/>
    </source>
</evidence>
<comment type="caution">
    <text evidence="2">The sequence shown here is derived from an EMBL/GenBank/DDBJ whole genome shotgun (WGS) entry which is preliminary data.</text>
</comment>
<evidence type="ECO:0000313" key="2">
    <source>
        <dbReference type="EMBL" id="OGL78913.1"/>
    </source>
</evidence>
<keyword evidence="1" id="KW-0472">Membrane</keyword>
<proteinExistence type="predicted"/>
<name>A0A1F7UKW3_9BACT</name>
<dbReference type="AlphaFoldDB" id="A0A1F7UKW3"/>
<keyword evidence="1" id="KW-1133">Transmembrane helix</keyword>
<accession>A0A1F7UKW3</accession>
<gene>
    <name evidence="2" type="ORF">A3J43_00840</name>
</gene>
<feature type="transmembrane region" description="Helical" evidence="1">
    <location>
        <begin position="12"/>
        <end position="35"/>
    </location>
</feature>
<protein>
    <recommendedName>
        <fullName evidence="4">DUF2784 domain-containing protein</fullName>
    </recommendedName>
</protein>
<dbReference type="Proteomes" id="UP000176604">
    <property type="component" value="Unassembled WGS sequence"/>
</dbReference>
<dbReference type="EMBL" id="MGEF01000021">
    <property type="protein sequence ID" value="OGL78913.1"/>
    <property type="molecule type" value="Genomic_DNA"/>
</dbReference>
<reference evidence="2 3" key="1">
    <citation type="journal article" date="2016" name="Nat. Commun.">
        <title>Thousands of microbial genomes shed light on interconnected biogeochemical processes in an aquifer system.</title>
        <authorList>
            <person name="Anantharaman K."/>
            <person name="Brown C.T."/>
            <person name="Hug L.A."/>
            <person name="Sharon I."/>
            <person name="Castelle C.J."/>
            <person name="Probst A.J."/>
            <person name="Thomas B.C."/>
            <person name="Singh A."/>
            <person name="Wilkins M.J."/>
            <person name="Karaoz U."/>
            <person name="Brodie E.L."/>
            <person name="Williams K.H."/>
            <person name="Hubbard S.S."/>
            <person name="Banfield J.F."/>
        </authorList>
    </citation>
    <scope>NUCLEOTIDE SEQUENCE [LARGE SCALE GENOMIC DNA]</scope>
</reference>
<evidence type="ECO:0008006" key="4">
    <source>
        <dbReference type="Google" id="ProtNLM"/>
    </source>
</evidence>
<keyword evidence="1" id="KW-0812">Transmembrane</keyword>
<sequence>MWHKTINEFLFWLHLSVVIAWLVFSFMASPLWVLAVTAAHQIHLRVFQGCSLSILQRKLGGLGKDKSFFDQVCERWAGRIPSRRLRALFSHAQWAVPVCGVTLRIIW</sequence>
<evidence type="ECO:0000313" key="3">
    <source>
        <dbReference type="Proteomes" id="UP000176604"/>
    </source>
</evidence>